<comment type="catalytic activity">
    <reaction evidence="6 7">
        <text>L-arginyl-[protein] + 2 S-adenosyl-L-methionine = N(omega),N(omega)'-dimethyl-L-arginyl-[protein] + 2 S-adenosyl-L-homocysteine + 2 H(+)</text>
        <dbReference type="Rhea" id="RHEA:48108"/>
        <dbReference type="Rhea" id="RHEA-COMP:10532"/>
        <dbReference type="Rhea" id="RHEA-COMP:11992"/>
        <dbReference type="ChEBI" id="CHEBI:15378"/>
        <dbReference type="ChEBI" id="CHEBI:29965"/>
        <dbReference type="ChEBI" id="CHEBI:57856"/>
        <dbReference type="ChEBI" id="CHEBI:59789"/>
        <dbReference type="ChEBI" id="CHEBI:88221"/>
        <dbReference type="EC" id="2.1.1.320"/>
    </reaction>
</comment>
<reference evidence="8 9" key="1">
    <citation type="submission" date="2019-04" db="EMBL/GenBank/DDBJ databases">
        <title>High contiguity whole genome sequence and gene annotation resource for two Venturia nashicola isolates.</title>
        <authorList>
            <person name="Prokchorchik M."/>
            <person name="Won K."/>
            <person name="Lee Y."/>
            <person name="Choi E.D."/>
            <person name="Segonzac C."/>
            <person name="Sohn K.H."/>
        </authorList>
    </citation>
    <scope>NUCLEOTIDE SEQUENCE [LARGE SCALE GENOMIC DNA]</scope>
    <source>
        <strain evidence="8 9">PRI2</strain>
    </source>
</reference>
<dbReference type="GO" id="GO:0032259">
    <property type="term" value="P:methylation"/>
    <property type="evidence" value="ECO:0007669"/>
    <property type="project" value="UniProtKB-KW"/>
</dbReference>
<organism evidence="8 9">
    <name type="scientific">Venturia nashicola</name>
    <dbReference type="NCBI Taxonomy" id="86259"/>
    <lineage>
        <taxon>Eukaryota</taxon>
        <taxon>Fungi</taxon>
        <taxon>Dikarya</taxon>
        <taxon>Ascomycota</taxon>
        <taxon>Pezizomycotina</taxon>
        <taxon>Dothideomycetes</taxon>
        <taxon>Pleosporomycetidae</taxon>
        <taxon>Venturiales</taxon>
        <taxon>Venturiaceae</taxon>
        <taxon>Venturia</taxon>
    </lineage>
</organism>
<protein>
    <recommendedName>
        <fullName evidence="7">Protein arginine methyltransferase NDUFAF7</fullName>
        <ecNumber evidence="7">2.1.1.320</ecNumber>
    </recommendedName>
</protein>
<evidence type="ECO:0000256" key="2">
    <source>
        <dbReference type="ARBA" id="ARBA00005891"/>
    </source>
</evidence>
<dbReference type="EC" id="2.1.1.320" evidence="7"/>
<keyword evidence="9" id="KW-1185">Reference proteome</keyword>
<comment type="subcellular location">
    <subcellularLocation>
        <location evidence="1 7">Mitochondrion</location>
    </subcellularLocation>
</comment>
<keyword evidence="5 7" id="KW-0496">Mitochondrion</keyword>
<dbReference type="AlphaFoldDB" id="A0A4Z1PIG6"/>
<dbReference type="InterPro" id="IPR038375">
    <property type="entry name" value="NDUFAF7_sf"/>
</dbReference>
<dbReference type="PANTHER" id="PTHR12049">
    <property type="entry name" value="PROTEIN ARGININE METHYLTRANSFERASE NDUFAF7, MITOCHONDRIAL"/>
    <property type="match status" value="1"/>
</dbReference>
<dbReference type="GO" id="GO:0032981">
    <property type="term" value="P:mitochondrial respiratory chain complex I assembly"/>
    <property type="evidence" value="ECO:0007669"/>
    <property type="project" value="TreeGrafter"/>
</dbReference>
<dbReference type="Gene3D" id="3.40.50.12710">
    <property type="match status" value="1"/>
</dbReference>
<dbReference type="InterPro" id="IPR003788">
    <property type="entry name" value="NDUFAF7"/>
</dbReference>
<evidence type="ECO:0000313" key="8">
    <source>
        <dbReference type="EMBL" id="TID25351.1"/>
    </source>
</evidence>
<name>A0A4Z1PIG6_9PEZI</name>
<comment type="caution">
    <text evidence="8">The sequence shown here is derived from an EMBL/GenBank/DDBJ whole genome shotgun (WGS) entry which is preliminary data.</text>
</comment>
<dbReference type="PANTHER" id="PTHR12049:SF7">
    <property type="entry name" value="PROTEIN ARGININE METHYLTRANSFERASE NDUFAF7, MITOCHONDRIAL"/>
    <property type="match status" value="1"/>
</dbReference>
<dbReference type="GO" id="GO:0005739">
    <property type="term" value="C:mitochondrion"/>
    <property type="evidence" value="ECO:0007669"/>
    <property type="project" value="UniProtKB-SubCell"/>
</dbReference>
<dbReference type="InterPro" id="IPR029063">
    <property type="entry name" value="SAM-dependent_MTases_sf"/>
</dbReference>
<evidence type="ECO:0000256" key="1">
    <source>
        <dbReference type="ARBA" id="ARBA00004173"/>
    </source>
</evidence>
<evidence type="ECO:0000256" key="3">
    <source>
        <dbReference type="ARBA" id="ARBA00022603"/>
    </source>
</evidence>
<dbReference type="GO" id="GO:0035243">
    <property type="term" value="F:protein-arginine omega-N symmetric methyltransferase activity"/>
    <property type="evidence" value="ECO:0007669"/>
    <property type="project" value="UniProtKB-EC"/>
</dbReference>
<evidence type="ECO:0000256" key="6">
    <source>
        <dbReference type="ARBA" id="ARBA00048612"/>
    </source>
</evidence>
<gene>
    <name evidence="8" type="ORF">E6O75_ATG04556</name>
</gene>
<comment type="function">
    <text evidence="7">Arginine methyltransferase involved in the assembly or stability of mitochondrial NADH:ubiquinone oxidoreductase complex (complex I).</text>
</comment>
<dbReference type="Pfam" id="PF02636">
    <property type="entry name" value="Methyltransf_28"/>
    <property type="match status" value="1"/>
</dbReference>
<dbReference type="Proteomes" id="UP000298493">
    <property type="component" value="Unassembled WGS sequence"/>
</dbReference>
<sequence length="500" mass="54138">MKVVIQPSVQLFRQCSRRAISGTQRYSTRRWQSSAASAFETRKWTTPLAKHLAEAITTTGPIPVAAYMRQCLTSPDGGYYTSGAEGRDQFGTKGDFVTSPEISQVFGELVGLWIVAEWMAQGKKSSGIHIIEVGPGRGTLMNDMLRTLRNFKPLADSIDTIYLVEASRPLREAQHKLLCGDAPLEDTEMGHQSTSKYSPGQKIIWREDMKFVPTDDTTTPFIIAHELFDALPIHVFQAVASSTYSPTSTITTSTTAPPPSRRLPKANEWRELLVAPTSPHATIAATATEKSKAAPEFELIQSKIATPHSQYLPRVSERYNKLLLTPGSVIEISPESLTLAADFARRIGGPSTGTSKASGAALVLDYGPATTIPTNSLRGIKAHEICSPFASPGQVDLSADVDFVGLAEAALNASPNVEVHGPVEQATFLSTMGIRERAQALVRRAGADKVAAERIETGWNRLIDRGPNGMGKTYKAMAIVPHVPEAKMRRPVGFGGDVVT</sequence>
<dbReference type="STRING" id="86259.A0A4Z1PIG6"/>
<proteinExistence type="inferred from homology"/>
<dbReference type="EMBL" id="SNSC02000004">
    <property type="protein sequence ID" value="TID25351.1"/>
    <property type="molecule type" value="Genomic_DNA"/>
</dbReference>
<dbReference type="SUPFAM" id="SSF53335">
    <property type="entry name" value="S-adenosyl-L-methionine-dependent methyltransferases"/>
    <property type="match status" value="1"/>
</dbReference>
<keyword evidence="3 7" id="KW-0489">Methyltransferase</keyword>
<evidence type="ECO:0000313" key="9">
    <source>
        <dbReference type="Proteomes" id="UP000298493"/>
    </source>
</evidence>
<keyword evidence="4 7" id="KW-0808">Transferase</keyword>
<accession>A0A4Z1PIG6</accession>
<comment type="similarity">
    <text evidence="2 7">Belongs to the NDUFAF7 family.</text>
</comment>
<evidence type="ECO:0000256" key="7">
    <source>
        <dbReference type="RuleBase" id="RU364114"/>
    </source>
</evidence>
<evidence type="ECO:0000256" key="4">
    <source>
        <dbReference type="ARBA" id="ARBA00022679"/>
    </source>
</evidence>
<evidence type="ECO:0000256" key="5">
    <source>
        <dbReference type="ARBA" id="ARBA00023128"/>
    </source>
</evidence>
<dbReference type="FunFam" id="3.40.50.12710:FF:000004">
    <property type="entry name" value="Protein arginine methyltransferase NDUFAF7"/>
    <property type="match status" value="1"/>
</dbReference>